<evidence type="ECO:0000256" key="11">
    <source>
        <dbReference type="SAM" id="Phobius"/>
    </source>
</evidence>
<evidence type="ECO:0000256" key="6">
    <source>
        <dbReference type="ARBA" id="ARBA00022781"/>
    </source>
</evidence>
<evidence type="ECO:0000313" key="13">
    <source>
        <dbReference type="RefSeq" id="XP_006819756.1"/>
    </source>
</evidence>
<keyword evidence="5 11" id="KW-0812">Transmembrane</keyword>
<keyword evidence="8" id="KW-0406">Ion transport</keyword>
<dbReference type="PANTHER" id="PTHR21522">
    <property type="entry name" value="PROTON CHANNEL OTOP"/>
    <property type="match status" value="1"/>
</dbReference>
<evidence type="ECO:0000256" key="9">
    <source>
        <dbReference type="ARBA" id="ARBA00023136"/>
    </source>
</evidence>
<dbReference type="Proteomes" id="UP000694865">
    <property type="component" value="Unplaced"/>
</dbReference>
<proteinExistence type="inferred from homology"/>
<dbReference type="PANTHER" id="PTHR21522:SF32">
    <property type="entry name" value="OTOPETRIN-2"/>
    <property type="match status" value="1"/>
</dbReference>
<feature type="transmembrane region" description="Helical" evidence="11">
    <location>
        <begin position="202"/>
        <end position="223"/>
    </location>
</feature>
<keyword evidence="9 11" id="KW-0472">Membrane</keyword>
<evidence type="ECO:0000256" key="1">
    <source>
        <dbReference type="ARBA" id="ARBA00004651"/>
    </source>
</evidence>
<keyword evidence="3" id="KW-0813">Transport</keyword>
<accession>A0ABM0MIB5</accession>
<name>A0ABM0MIB5_SACKO</name>
<evidence type="ECO:0000256" key="4">
    <source>
        <dbReference type="ARBA" id="ARBA00022475"/>
    </source>
</evidence>
<evidence type="ECO:0000256" key="8">
    <source>
        <dbReference type="ARBA" id="ARBA00023065"/>
    </source>
</evidence>
<comment type="subcellular location">
    <subcellularLocation>
        <location evidence="1">Cell membrane</location>
        <topology evidence="1">Multi-pass membrane protein</topology>
    </subcellularLocation>
</comment>
<reference evidence="13" key="1">
    <citation type="submission" date="2025-08" db="UniProtKB">
        <authorList>
            <consortium name="RefSeq"/>
        </authorList>
    </citation>
    <scope>IDENTIFICATION</scope>
    <source>
        <tissue evidence="13">Testes</tissue>
    </source>
</reference>
<keyword evidence="4" id="KW-1003">Cell membrane</keyword>
<keyword evidence="10" id="KW-0407">Ion channel</keyword>
<dbReference type="RefSeq" id="XP_006819756.1">
    <property type="nucleotide sequence ID" value="XM_006819693.1"/>
</dbReference>
<feature type="transmembrane region" description="Helical" evidence="11">
    <location>
        <begin position="71"/>
        <end position="90"/>
    </location>
</feature>
<evidence type="ECO:0000256" key="7">
    <source>
        <dbReference type="ARBA" id="ARBA00022989"/>
    </source>
</evidence>
<evidence type="ECO:0000256" key="2">
    <source>
        <dbReference type="ARBA" id="ARBA00006513"/>
    </source>
</evidence>
<dbReference type="Pfam" id="PF03189">
    <property type="entry name" value="Otopetrin"/>
    <property type="match status" value="1"/>
</dbReference>
<keyword evidence="12" id="KW-1185">Reference proteome</keyword>
<evidence type="ECO:0000256" key="3">
    <source>
        <dbReference type="ARBA" id="ARBA00022448"/>
    </source>
</evidence>
<keyword evidence="6" id="KW-0375">Hydrogen ion transport</keyword>
<evidence type="ECO:0000313" key="12">
    <source>
        <dbReference type="Proteomes" id="UP000694865"/>
    </source>
</evidence>
<comment type="similarity">
    <text evidence="2">Belongs to the otopetrin family.</text>
</comment>
<feature type="transmembrane region" description="Helical" evidence="11">
    <location>
        <begin position="42"/>
        <end position="59"/>
    </location>
</feature>
<sequence length="245" mass="27751">MSGIMYFLYKNVTGRGDLEAEGRDRNQPHHDKAKHRTLSHSYIGLTMFVLAHIGLVKRSDDSMAEYVYDSFPMAVYISGCVASLVALIRMNSRSCGWRIDNTAENNLETGLLLISCAGQLITSLFTIIACSLSADNTAGIVVALEYARTLQVFPQVIFLYDALYRIPPPTFQPSCTRQLVIYLIFCNITLFWISIYDLKNVYVHLISNCFYGADAWSIILHLATPLEIYFRFHSAIVLLEIWERG</sequence>
<dbReference type="GeneID" id="102804824"/>
<protein>
    <submittedName>
        <fullName evidence="13">Otopetrin-2-like</fullName>
    </submittedName>
</protein>
<organism evidence="12 13">
    <name type="scientific">Saccoglossus kowalevskii</name>
    <name type="common">Acorn worm</name>
    <dbReference type="NCBI Taxonomy" id="10224"/>
    <lineage>
        <taxon>Eukaryota</taxon>
        <taxon>Metazoa</taxon>
        <taxon>Hemichordata</taxon>
        <taxon>Enteropneusta</taxon>
        <taxon>Harrimaniidae</taxon>
        <taxon>Saccoglossus</taxon>
    </lineage>
</organism>
<dbReference type="InterPro" id="IPR004878">
    <property type="entry name" value="Otopetrin"/>
</dbReference>
<evidence type="ECO:0000256" key="5">
    <source>
        <dbReference type="ARBA" id="ARBA00022692"/>
    </source>
</evidence>
<feature type="transmembrane region" description="Helical" evidence="11">
    <location>
        <begin position="179"/>
        <end position="196"/>
    </location>
</feature>
<keyword evidence="7 11" id="KW-1133">Transmembrane helix</keyword>
<evidence type="ECO:0000256" key="10">
    <source>
        <dbReference type="ARBA" id="ARBA00023303"/>
    </source>
</evidence>
<gene>
    <name evidence="13" type="primary">LOC102804824</name>
</gene>